<dbReference type="InterPro" id="IPR046532">
    <property type="entry name" value="DUF6597"/>
</dbReference>
<keyword evidence="2" id="KW-0238">DNA-binding</keyword>
<keyword evidence="6" id="KW-1185">Reference proteome</keyword>
<evidence type="ECO:0000256" key="3">
    <source>
        <dbReference type="ARBA" id="ARBA00023163"/>
    </source>
</evidence>
<reference evidence="5" key="1">
    <citation type="submission" date="2021-01" db="EMBL/GenBank/DDBJ databases">
        <title>Whole genome shotgun sequence of Spirilliplanes yamanashiensis NBRC 15828.</title>
        <authorList>
            <person name="Komaki H."/>
            <person name="Tamura T."/>
        </authorList>
    </citation>
    <scope>NUCLEOTIDE SEQUENCE</scope>
    <source>
        <strain evidence="5">NBRC 15828</strain>
    </source>
</reference>
<dbReference type="InterPro" id="IPR050204">
    <property type="entry name" value="AraC_XylS_family_regulators"/>
</dbReference>
<evidence type="ECO:0000256" key="2">
    <source>
        <dbReference type="ARBA" id="ARBA00023125"/>
    </source>
</evidence>
<evidence type="ECO:0000313" key="5">
    <source>
        <dbReference type="EMBL" id="GIJ05753.1"/>
    </source>
</evidence>
<dbReference type="InterPro" id="IPR018062">
    <property type="entry name" value="HTH_AraC-typ_CS"/>
</dbReference>
<dbReference type="PROSITE" id="PS00041">
    <property type="entry name" value="HTH_ARAC_FAMILY_1"/>
    <property type="match status" value="1"/>
</dbReference>
<dbReference type="Proteomes" id="UP000652013">
    <property type="component" value="Unassembled WGS sequence"/>
</dbReference>
<proteinExistence type="predicted"/>
<accession>A0A8J3YDL6</accession>
<protein>
    <submittedName>
        <fullName evidence="5">AraC family transcriptional regulator</fullName>
    </submittedName>
</protein>
<evidence type="ECO:0000259" key="4">
    <source>
        <dbReference type="PROSITE" id="PS01124"/>
    </source>
</evidence>
<dbReference type="GO" id="GO:0043565">
    <property type="term" value="F:sequence-specific DNA binding"/>
    <property type="evidence" value="ECO:0007669"/>
    <property type="project" value="InterPro"/>
</dbReference>
<dbReference type="InterPro" id="IPR018060">
    <property type="entry name" value="HTH_AraC"/>
</dbReference>
<organism evidence="5 6">
    <name type="scientific">Spirilliplanes yamanashiensis</name>
    <dbReference type="NCBI Taxonomy" id="42233"/>
    <lineage>
        <taxon>Bacteria</taxon>
        <taxon>Bacillati</taxon>
        <taxon>Actinomycetota</taxon>
        <taxon>Actinomycetes</taxon>
        <taxon>Micromonosporales</taxon>
        <taxon>Micromonosporaceae</taxon>
        <taxon>Spirilliplanes</taxon>
    </lineage>
</organism>
<dbReference type="Pfam" id="PF12833">
    <property type="entry name" value="HTH_18"/>
    <property type="match status" value="1"/>
</dbReference>
<comment type="caution">
    <text evidence="5">The sequence shown here is derived from an EMBL/GenBank/DDBJ whole genome shotgun (WGS) entry which is preliminary data.</text>
</comment>
<dbReference type="PANTHER" id="PTHR46796">
    <property type="entry name" value="HTH-TYPE TRANSCRIPTIONAL ACTIVATOR RHAS-RELATED"/>
    <property type="match status" value="1"/>
</dbReference>
<dbReference type="SMART" id="SM00342">
    <property type="entry name" value="HTH_ARAC"/>
    <property type="match status" value="1"/>
</dbReference>
<name>A0A8J3YDL6_9ACTN</name>
<keyword evidence="3" id="KW-0804">Transcription</keyword>
<dbReference type="AlphaFoldDB" id="A0A8J3YDL6"/>
<sequence>MGVYAEWRTGLPGVLAWRRDVGPAGSTARILPDGCLDLMWRDGDLLVAGPDTTAQLAVSAPGTRWVALRFAAGIGPAVLGVPAAELRDLRVPLTDLWPAAACHVPDDDPLRGLHRLVTARWRRPDPLVTGIAARLRSGTPVAAVAAQTGLSARQLLRRSQESFGYGPKLLGRIMRLQRALGRAQAGVPFATVAAEEGYADQAHLSRDVKELAGVPLTTLLS</sequence>
<dbReference type="GO" id="GO:0003700">
    <property type="term" value="F:DNA-binding transcription factor activity"/>
    <property type="evidence" value="ECO:0007669"/>
    <property type="project" value="InterPro"/>
</dbReference>
<dbReference type="Gene3D" id="1.10.10.60">
    <property type="entry name" value="Homeodomain-like"/>
    <property type="match status" value="1"/>
</dbReference>
<dbReference type="PANTHER" id="PTHR46796:SF15">
    <property type="entry name" value="BLL1074 PROTEIN"/>
    <property type="match status" value="1"/>
</dbReference>
<dbReference type="EMBL" id="BOOY01000036">
    <property type="protein sequence ID" value="GIJ05753.1"/>
    <property type="molecule type" value="Genomic_DNA"/>
</dbReference>
<keyword evidence="1" id="KW-0805">Transcription regulation</keyword>
<dbReference type="PROSITE" id="PS01124">
    <property type="entry name" value="HTH_ARAC_FAMILY_2"/>
    <property type="match status" value="1"/>
</dbReference>
<gene>
    <name evidence="5" type="ORF">Sya03_51050</name>
</gene>
<dbReference type="Pfam" id="PF20240">
    <property type="entry name" value="DUF6597"/>
    <property type="match status" value="1"/>
</dbReference>
<evidence type="ECO:0000313" key="6">
    <source>
        <dbReference type="Proteomes" id="UP000652013"/>
    </source>
</evidence>
<feature type="domain" description="HTH araC/xylS-type" evidence="4">
    <location>
        <begin position="125"/>
        <end position="221"/>
    </location>
</feature>
<evidence type="ECO:0000256" key="1">
    <source>
        <dbReference type="ARBA" id="ARBA00023015"/>
    </source>
</evidence>